<sequence>MFGALFIYMIITVILYATSPHVTSYQVTSGPLTKNPVCTALALREEQVVQAGGTGYTEYYAREGMEVRKNGSVYGLSSARQEVQNVSLTEEQLEKLRSSMAKFSYAFDGSDFYDTYSFKYELEGSILQAAGVTEQTDKEAADTDEDSDSQVITGQAVGTAVSLGSQTVYTSPEAGVIVYSTDGYEDKTVENLTEEDFNEKSYKKTDLLTSEEIKAGDSVYKVITSEKWTLMVPLTDKLAAAIADRTSIKVKFTKDGESQNGSLSIISIGDQKVAQIQLQNGMVRYASDRFLEIELVVNTQSGLKIPVSSIVTKEFYLIPRDFLAKGDNSEGEGFIRELDSNSDSPVTEFVEAVIYKETDADGNEITSESETEDDSGGYCYVDKETFQDGDILKKQDSTETFEVGEVDYLEGVYCMNKGYAVFRQIKILDQNEEYCIVAQGTSYGLQPFDYIVLDGESVKEEEILY</sequence>
<evidence type="ECO:0000313" key="2">
    <source>
        <dbReference type="EMBL" id="NSJ86677.1"/>
    </source>
</evidence>
<dbReference type="Proteomes" id="UP000822142">
    <property type="component" value="Unassembled WGS sequence"/>
</dbReference>
<evidence type="ECO:0000259" key="1">
    <source>
        <dbReference type="Pfam" id="PF26018"/>
    </source>
</evidence>
<keyword evidence="3" id="KW-1185">Reference proteome</keyword>
<protein>
    <recommendedName>
        <fullName evidence="1">RND related barrel-sandwich hybrid domain-containing protein</fullName>
    </recommendedName>
</protein>
<organism evidence="2 3">
    <name type="scientific">Blautia hansenii</name>
    <name type="common">Ruminococcus hansenii</name>
    <dbReference type="NCBI Taxonomy" id="1322"/>
    <lineage>
        <taxon>Bacteria</taxon>
        <taxon>Bacillati</taxon>
        <taxon>Bacillota</taxon>
        <taxon>Clostridia</taxon>
        <taxon>Lachnospirales</taxon>
        <taxon>Lachnospiraceae</taxon>
        <taxon>Blautia</taxon>
    </lineage>
</organism>
<dbReference type="InterPro" id="IPR058709">
    <property type="entry name" value="BSH_RND-rel"/>
</dbReference>
<evidence type="ECO:0000313" key="3">
    <source>
        <dbReference type="Proteomes" id="UP000822142"/>
    </source>
</evidence>
<reference evidence="2 3" key="1">
    <citation type="journal article" date="2020" name="Cell Host Microbe">
        <title>Functional and Genomic Variation between Human-Derived Isolates of Lachnospiraceae Reveals Inter- and Intra-Species Diversity.</title>
        <authorList>
            <person name="Sorbara M.T."/>
            <person name="Littmann E.R."/>
            <person name="Fontana E."/>
            <person name="Moody T.U."/>
            <person name="Kohout C.E."/>
            <person name="Gjonbalaj M."/>
            <person name="Eaton V."/>
            <person name="Seok R."/>
            <person name="Leiner I.M."/>
            <person name="Pamer E.G."/>
        </authorList>
    </citation>
    <scope>NUCLEOTIDE SEQUENCE [LARGE SCALE GENOMIC DNA]</scope>
    <source>
        <strain evidence="2 3">MSK.15.26</strain>
    </source>
</reference>
<proteinExistence type="predicted"/>
<feature type="domain" description="RND related barrel-sandwich hybrid" evidence="1">
    <location>
        <begin position="46"/>
        <end position="223"/>
    </location>
</feature>
<name>A0ABX2ICB9_BLAHA</name>
<dbReference type="Pfam" id="PF26018">
    <property type="entry name" value="BSH_RND_rel"/>
    <property type="match status" value="1"/>
</dbReference>
<dbReference type="EMBL" id="JAAITA010000015">
    <property type="protein sequence ID" value="NSJ86677.1"/>
    <property type="molecule type" value="Genomic_DNA"/>
</dbReference>
<gene>
    <name evidence="2" type="ORF">G5A70_10950</name>
</gene>
<accession>A0ABX2ICB9</accession>
<comment type="caution">
    <text evidence="2">The sequence shown here is derived from an EMBL/GenBank/DDBJ whole genome shotgun (WGS) entry which is preliminary data.</text>
</comment>